<dbReference type="InterPro" id="IPR004722">
    <property type="entry name" value="DHOase"/>
</dbReference>
<feature type="domain" description="Amidohydrolase 3" evidence="8">
    <location>
        <begin position="285"/>
        <end position="421"/>
    </location>
</feature>
<organism evidence="10">
    <name type="scientific">Thermodesulfatator atlanticus</name>
    <dbReference type="NCBI Taxonomy" id="501497"/>
    <lineage>
        <taxon>Bacteria</taxon>
        <taxon>Pseudomonadati</taxon>
        <taxon>Thermodesulfobacteriota</taxon>
        <taxon>Thermodesulfobacteria</taxon>
        <taxon>Thermodesulfobacteriales</taxon>
        <taxon>Thermodesulfatatoraceae</taxon>
        <taxon>Thermodesulfatator</taxon>
    </lineage>
</organism>
<dbReference type="AlphaFoldDB" id="A0A7V5P0S0"/>
<dbReference type="SUPFAM" id="SSF51338">
    <property type="entry name" value="Composite domain of metallo-dependent hydrolases"/>
    <property type="match status" value="1"/>
</dbReference>
<dbReference type="PROSITE" id="PS00482">
    <property type="entry name" value="DIHYDROOROTASE_1"/>
    <property type="match status" value="1"/>
</dbReference>
<evidence type="ECO:0000256" key="5">
    <source>
        <dbReference type="ARBA" id="ARBA00022833"/>
    </source>
</evidence>
<dbReference type="InterPro" id="IPR050138">
    <property type="entry name" value="DHOase/Allantoinase_Hydrolase"/>
</dbReference>
<feature type="binding site" evidence="7">
    <location>
        <position position="309"/>
    </location>
    <ligand>
        <name>substrate</name>
    </ligand>
</feature>
<dbReference type="PANTHER" id="PTHR43668">
    <property type="entry name" value="ALLANTOINASE"/>
    <property type="match status" value="1"/>
</dbReference>
<comment type="function">
    <text evidence="1 7">Catalyzes the reversible cyclization of carbamoyl aspartate to dihydroorotate.</text>
</comment>
<dbReference type="HAMAP" id="MF_00220_B">
    <property type="entry name" value="PyrC_classI_B"/>
    <property type="match status" value="1"/>
</dbReference>
<feature type="binding site" evidence="7">
    <location>
        <position position="152"/>
    </location>
    <ligand>
        <name>Zn(2+)</name>
        <dbReference type="ChEBI" id="CHEBI:29105"/>
        <label>2</label>
    </ligand>
</feature>
<dbReference type="NCBIfam" id="TIGR00857">
    <property type="entry name" value="pyrC_multi"/>
    <property type="match status" value="1"/>
</dbReference>
<dbReference type="PANTHER" id="PTHR43668:SF2">
    <property type="entry name" value="ALLANTOINASE"/>
    <property type="match status" value="1"/>
</dbReference>
<evidence type="ECO:0000259" key="9">
    <source>
        <dbReference type="Pfam" id="PF12890"/>
    </source>
</evidence>
<feature type="binding site" evidence="7">
    <location>
        <position position="60"/>
    </location>
    <ligand>
        <name>Zn(2+)</name>
        <dbReference type="ChEBI" id="CHEBI:29105"/>
        <label>1</label>
    </ligand>
</feature>
<gene>
    <name evidence="7" type="primary">pyrC</name>
    <name evidence="10" type="ORF">ENJ96_08065</name>
</gene>
<evidence type="ECO:0000313" key="10">
    <source>
        <dbReference type="EMBL" id="HHI97794.1"/>
    </source>
</evidence>
<name>A0A7V5P0S0_9BACT</name>
<comment type="pathway">
    <text evidence="7">Pyrimidine metabolism; UMP biosynthesis via de novo pathway; (S)-dihydroorotate from bicarbonate: step 3/3.</text>
</comment>
<dbReference type="InterPro" id="IPR013108">
    <property type="entry name" value="Amidohydro_3"/>
</dbReference>
<dbReference type="Pfam" id="PF12890">
    <property type="entry name" value="DHOase"/>
    <property type="match status" value="1"/>
</dbReference>
<dbReference type="Proteomes" id="UP000886101">
    <property type="component" value="Unassembled WGS sequence"/>
</dbReference>
<evidence type="ECO:0000256" key="4">
    <source>
        <dbReference type="ARBA" id="ARBA00022801"/>
    </source>
</evidence>
<feature type="binding site" evidence="7">
    <location>
        <position position="94"/>
    </location>
    <ligand>
        <name>substrate</name>
    </ligand>
</feature>
<dbReference type="GO" id="GO:0006145">
    <property type="term" value="P:purine nucleobase catabolic process"/>
    <property type="evidence" value="ECO:0007669"/>
    <property type="project" value="TreeGrafter"/>
</dbReference>
<feature type="binding site" evidence="7">
    <location>
        <position position="278"/>
    </location>
    <ligand>
        <name>substrate</name>
    </ligand>
</feature>
<dbReference type="Gene3D" id="3.20.20.140">
    <property type="entry name" value="Metal-dependent hydrolases"/>
    <property type="match status" value="1"/>
</dbReference>
<dbReference type="PROSITE" id="PS00483">
    <property type="entry name" value="DIHYDROOROTASE_2"/>
    <property type="match status" value="1"/>
</dbReference>
<dbReference type="SUPFAM" id="SSF51556">
    <property type="entry name" value="Metallo-dependent hydrolases"/>
    <property type="match status" value="1"/>
</dbReference>
<dbReference type="InterPro" id="IPR011059">
    <property type="entry name" value="Metal-dep_hydrolase_composite"/>
</dbReference>
<feature type="binding site" evidence="7">
    <location>
        <position position="179"/>
    </location>
    <ligand>
        <name>Zn(2+)</name>
        <dbReference type="ChEBI" id="CHEBI:29105"/>
        <label>2</label>
    </ligand>
</feature>
<dbReference type="Gene3D" id="2.30.40.10">
    <property type="entry name" value="Urease, subunit C, domain 1"/>
    <property type="match status" value="1"/>
</dbReference>
<comment type="similarity">
    <text evidence="2 7">Belongs to the metallo-dependent hydrolases superfamily. DHOase family. Class I DHOase subfamily.</text>
</comment>
<dbReference type="CDD" id="cd01317">
    <property type="entry name" value="DHOase_IIa"/>
    <property type="match status" value="1"/>
</dbReference>
<evidence type="ECO:0000256" key="2">
    <source>
        <dbReference type="ARBA" id="ARBA00010286"/>
    </source>
</evidence>
<evidence type="ECO:0000256" key="7">
    <source>
        <dbReference type="HAMAP-Rule" id="MF_00220"/>
    </source>
</evidence>
<feature type="binding site" evidence="7">
    <location>
        <position position="232"/>
    </location>
    <ligand>
        <name>Zn(2+)</name>
        <dbReference type="ChEBI" id="CHEBI:29105"/>
        <label>2</label>
    </ligand>
</feature>
<dbReference type="InterPro" id="IPR002195">
    <property type="entry name" value="Dihydroorotase_CS"/>
</dbReference>
<feature type="binding site" evidence="7">
    <location>
        <begin position="62"/>
        <end position="64"/>
    </location>
    <ligand>
        <name>substrate</name>
    </ligand>
</feature>
<dbReference type="EMBL" id="DROK01000239">
    <property type="protein sequence ID" value="HHI97794.1"/>
    <property type="molecule type" value="Genomic_DNA"/>
</dbReference>
<dbReference type="GO" id="GO:0005737">
    <property type="term" value="C:cytoplasm"/>
    <property type="evidence" value="ECO:0007669"/>
    <property type="project" value="TreeGrafter"/>
</dbReference>
<keyword evidence="4 7" id="KW-0378">Hydrolase</keyword>
<feature type="binding site" evidence="7">
    <location>
        <begin position="323"/>
        <end position="324"/>
    </location>
    <ligand>
        <name>substrate</name>
    </ligand>
</feature>
<reference evidence="10" key="1">
    <citation type="journal article" date="2020" name="mSystems">
        <title>Genome- and Community-Level Interaction Insights into Carbon Utilization and Element Cycling Functions of Hydrothermarchaeota in Hydrothermal Sediment.</title>
        <authorList>
            <person name="Zhou Z."/>
            <person name="Liu Y."/>
            <person name="Xu W."/>
            <person name="Pan J."/>
            <person name="Luo Z.H."/>
            <person name="Li M."/>
        </authorList>
    </citation>
    <scope>NUCLEOTIDE SEQUENCE [LARGE SCALE GENOMIC DNA]</scope>
    <source>
        <strain evidence="10">HyVt-533</strain>
    </source>
</reference>
<sequence length="426" mass="45769">MKILLKGGLVIDPSQGLEATLDLLIEEGRIKALGKDLPGEGAEILPCKGLIVAPGFIDMHVHFREPGEEWKETIATGSLAAVAGGFTAVACMPNTRPPNDNAEVTRYILKKAKEANLCHVYPVACITKGQKGESLTEFGDLKEAGAVAVSDDGRPVPEAALMRLALEYAKNFDLPVISHAEDLSLARGGHVNEGLASAKLGLRGIPVEGEAIAIFREIMLAELTHTPVHIAHVSSKLGVELIRWAKEKGLPVTAETAPHYFTLTEEATLGYHTNAKVNPPLRSEADRQAVEEAIAEGVIDVIATDHAPHSPLEKFCEFERAAFGLVGLETALPLGLNLVRRGVISLSRLVELFSCAPARILKVPGGTLKEGARADVTVFDPEATWLVSEETLHSKSKNSPFLGWEMRGQAIYTIVAGRLVYQRGKA</sequence>
<keyword evidence="3 7" id="KW-0479">Metal-binding</keyword>
<dbReference type="GO" id="GO:0008270">
    <property type="term" value="F:zinc ion binding"/>
    <property type="evidence" value="ECO:0007669"/>
    <property type="project" value="UniProtKB-UniRule"/>
</dbReference>
<evidence type="ECO:0000256" key="6">
    <source>
        <dbReference type="ARBA" id="ARBA00022975"/>
    </source>
</evidence>
<dbReference type="GO" id="GO:0004151">
    <property type="term" value="F:dihydroorotase activity"/>
    <property type="evidence" value="ECO:0007669"/>
    <property type="project" value="UniProtKB-UniRule"/>
</dbReference>
<dbReference type="Pfam" id="PF07969">
    <property type="entry name" value="Amidohydro_3"/>
    <property type="match status" value="1"/>
</dbReference>
<evidence type="ECO:0000256" key="1">
    <source>
        <dbReference type="ARBA" id="ARBA00002368"/>
    </source>
</evidence>
<comment type="caution">
    <text evidence="10">The sequence shown here is derived from an EMBL/GenBank/DDBJ whole genome shotgun (WGS) entry which is preliminary data.</text>
</comment>
<dbReference type="InterPro" id="IPR024403">
    <property type="entry name" value="DHOase_cat"/>
</dbReference>
<feature type="binding site" evidence="7">
    <location>
        <position position="152"/>
    </location>
    <ligand>
        <name>Zn(2+)</name>
        <dbReference type="ChEBI" id="CHEBI:29105"/>
        <label>1</label>
    </ligand>
</feature>
<comment type="cofactor">
    <cofactor evidence="7">
        <name>Zn(2+)</name>
        <dbReference type="ChEBI" id="CHEBI:29105"/>
    </cofactor>
    <text evidence="7">Binds 2 Zn(2+) ions per subunit.</text>
</comment>
<accession>A0A7V5P0S0</accession>
<protein>
    <recommendedName>
        <fullName evidence="7">Dihydroorotase</fullName>
        <shortName evidence="7">DHOase</shortName>
        <ecNumber evidence="7">3.5.2.3</ecNumber>
    </recommendedName>
</protein>
<dbReference type="EC" id="3.5.2.3" evidence="7"/>
<dbReference type="GO" id="GO:0004038">
    <property type="term" value="F:allantoinase activity"/>
    <property type="evidence" value="ECO:0007669"/>
    <property type="project" value="TreeGrafter"/>
</dbReference>
<proteinExistence type="inferred from homology"/>
<keyword evidence="5 7" id="KW-0862">Zinc</keyword>
<feature type="binding site" evidence="7">
    <location>
        <position position="62"/>
    </location>
    <ligand>
        <name>Zn(2+)</name>
        <dbReference type="ChEBI" id="CHEBI:29105"/>
        <label>1</label>
    </ligand>
</feature>
<feature type="binding site" evidence="7">
    <location>
        <position position="305"/>
    </location>
    <ligand>
        <name>Zn(2+)</name>
        <dbReference type="ChEBI" id="CHEBI:29105"/>
        <label>1</label>
    </ligand>
</feature>
<feature type="domain" description="Dihydroorotase catalytic" evidence="9">
    <location>
        <begin position="51"/>
        <end position="236"/>
    </location>
</feature>
<dbReference type="InterPro" id="IPR032466">
    <property type="entry name" value="Metal_Hydrolase"/>
</dbReference>
<dbReference type="UniPathway" id="UPA00070">
    <property type="reaction ID" value="UER00117"/>
</dbReference>
<comment type="catalytic activity">
    <reaction evidence="7">
        <text>(S)-dihydroorotate + H2O = N-carbamoyl-L-aspartate + H(+)</text>
        <dbReference type="Rhea" id="RHEA:24296"/>
        <dbReference type="ChEBI" id="CHEBI:15377"/>
        <dbReference type="ChEBI" id="CHEBI:15378"/>
        <dbReference type="ChEBI" id="CHEBI:30864"/>
        <dbReference type="ChEBI" id="CHEBI:32814"/>
        <dbReference type="EC" id="3.5.2.3"/>
    </reaction>
</comment>
<evidence type="ECO:0000259" key="8">
    <source>
        <dbReference type="Pfam" id="PF07969"/>
    </source>
</evidence>
<feature type="active site" evidence="7">
    <location>
        <position position="305"/>
    </location>
</feature>
<keyword evidence="6 7" id="KW-0665">Pyrimidine biosynthesis</keyword>
<evidence type="ECO:0000256" key="3">
    <source>
        <dbReference type="ARBA" id="ARBA00022723"/>
    </source>
</evidence>
<dbReference type="GO" id="GO:0044205">
    <property type="term" value="P:'de novo' UMP biosynthetic process"/>
    <property type="evidence" value="ECO:0007669"/>
    <property type="project" value="UniProtKB-UniRule"/>
</dbReference>